<dbReference type="GO" id="GO:0005085">
    <property type="term" value="F:guanyl-nucleotide exchange factor activity"/>
    <property type="evidence" value="ECO:0007669"/>
    <property type="project" value="InterPro"/>
</dbReference>
<evidence type="ECO:0000259" key="2">
    <source>
        <dbReference type="PROSITE" id="PS51205"/>
    </source>
</evidence>
<evidence type="ECO:0000313" key="3">
    <source>
        <dbReference type="EMBL" id="CDR40137.1"/>
    </source>
</evidence>
<dbReference type="GO" id="GO:0030139">
    <property type="term" value="C:endocytic vesicle"/>
    <property type="evidence" value="ECO:0007669"/>
    <property type="project" value="TreeGrafter"/>
</dbReference>
<organism evidence="3">
    <name type="scientific">Cyberlindnera fabianii</name>
    <name type="common">Yeast</name>
    <name type="synonym">Hansenula fabianii</name>
    <dbReference type="NCBI Taxonomy" id="36022"/>
    <lineage>
        <taxon>Eukaryota</taxon>
        <taxon>Fungi</taxon>
        <taxon>Dikarya</taxon>
        <taxon>Ascomycota</taxon>
        <taxon>Saccharomycotina</taxon>
        <taxon>Saccharomycetes</taxon>
        <taxon>Phaffomycetales</taxon>
        <taxon>Phaffomycetaceae</taxon>
        <taxon>Cyberlindnera</taxon>
    </lineage>
</organism>
<evidence type="ECO:0000256" key="1">
    <source>
        <dbReference type="SAM" id="MobiDB-lite"/>
    </source>
</evidence>
<dbReference type="InterPro" id="IPR003123">
    <property type="entry name" value="VPS9"/>
</dbReference>
<dbReference type="PROSITE" id="PS51205">
    <property type="entry name" value="VPS9"/>
    <property type="match status" value="1"/>
</dbReference>
<dbReference type="PhylomeDB" id="A0A061AXM4"/>
<dbReference type="Pfam" id="PF02204">
    <property type="entry name" value="VPS9"/>
    <property type="match status" value="1"/>
</dbReference>
<dbReference type="AlphaFoldDB" id="A0A061AXM4"/>
<dbReference type="Gene3D" id="1.20.1050.80">
    <property type="entry name" value="VPS9 domain"/>
    <property type="match status" value="1"/>
</dbReference>
<dbReference type="SMART" id="SM00167">
    <property type="entry name" value="VPS9"/>
    <property type="match status" value="1"/>
</dbReference>
<sequence length="464" mass="52822">MFHTPPIKASHTTTTTIETSEDDPLSSGIRLVNEDSDNEDDDDDLPQGLPRELNELVLSFLKDLKAPKYNNPISAEQLSLMFQDFYSLFQYRAELFVKGSVFYKTRVHQIEMLTKEEQVEKRKTLAQFDKRVTNYVELAENEITVRYFDKLFKKFDEDVVINDYIKRKIAALQKVRGIDYENFIDVEGIDLRLPVFQTISQKLNELERVKPPSAKLALLLDIHSSINTMVKEQLHTTTVSGDHILPLFIYIILIHSENTDLYLHFLYISRFRNSTQLNGEPLYCLTNLEAALMYTRTLILTQESLDFSLLSDDEYLLLSQPSDLPVRKSSIVQISESSVMSSVPTTAEGIKSLGMALDTGLKSFVSRLGGTENVEYNPLKGLAAGVMKWRSATPTNVDTIVESGDGKLTREKSQEKSSLDGLDLNKFEGVEFKDLTITQLEQVWKDYQLLVGFVKKVENDKVGK</sequence>
<accession>A0A061AXM4</accession>
<dbReference type="PANTHER" id="PTHR23101">
    <property type="entry name" value="RAB GDP/GTP EXCHANGE FACTOR"/>
    <property type="match status" value="1"/>
</dbReference>
<dbReference type="OrthoDB" id="10264848at2759"/>
<dbReference type="VEuPathDB" id="FungiDB:BON22_2447"/>
<dbReference type="InterPro" id="IPR045046">
    <property type="entry name" value="Vps9-like"/>
</dbReference>
<dbReference type="EMBL" id="LK052889">
    <property type="protein sequence ID" value="CDR40137.1"/>
    <property type="molecule type" value="Genomic_DNA"/>
</dbReference>
<dbReference type="InterPro" id="IPR037191">
    <property type="entry name" value="VPS9_dom_sf"/>
</dbReference>
<proteinExistence type="predicted"/>
<dbReference type="SUPFAM" id="SSF109993">
    <property type="entry name" value="VPS9 domain"/>
    <property type="match status" value="1"/>
</dbReference>
<dbReference type="PANTHER" id="PTHR23101:SF25">
    <property type="entry name" value="GTPASE-ACTIVATING PROTEIN AND VPS9 DOMAIN-CONTAINING PROTEIN 1"/>
    <property type="match status" value="1"/>
</dbReference>
<protein>
    <submittedName>
        <fullName evidence="3">CYFA0S04e04368g1_1</fullName>
    </submittedName>
</protein>
<name>A0A061AXM4_CYBFA</name>
<dbReference type="GO" id="GO:0031267">
    <property type="term" value="F:small GTPase binding"/>
    <property type="evidence" value="ECO:0007669"/>
    <property type="project" value="TreeGrafter"/>
</dbReference>
<dbReference type="GO" id="GO:0005829">
    <property type="term" value="C:cytosol"/>
    <property type="evidence" value="ECO:0007669"/>
    <property type="project" value="TreeGrafter"/>
</dbReference>
<gene>
    <name evidence="3" type="ORF">CYFA0S_04e04368g</name>
</gene>
<feature type="compositionally biased region" description="Acidic residues" evidence="1">
    <location>
        <begin position="34"/>
        <end position="45"/>
    </location>
</feature>
<feature type="region of interest" description="Disordered" evidence="1">
    <location>
        <begin position="1"/>
        <end position="48"/>
    </location>
</feature>
<dbReference type="GO" id="GO:0016192">
    <property type="term" value="P:vesicle-mediated transport"/>
    <property type="evidence" value="ECO:0007669"/>
    <property type="project" value="InterPro"/>
</dbReference>
<feature type="domain" description="VPS9" evidence="2">
    <location>
        <begin position="165"/>
        <end position="304"/>
    </location>
</feature>
<reference evidence="3" key="1">
    <citation type="journal article" date="2014" name="Genome Announc.">
        <title>Genome sequence of the yeast Cyberlindnera fabianii (Hansenula fabianii).</title>
        <authorList>
            <person name="Freel K.C."/>
            <person name="Sarilar V."/>
            <person name="Neuveglise C."/>
            <person name="Devillers H."/>
            <person name="Friedrich A."/>
            <person name="Schacherer J."/>
        </authorList>
    </citation>
    <scope>NUCLEOTIDE SEQUENCE</scope>
    <source>
        <strain evidence="3">YJS4271</strain>
    </source>
</reference>